<keyword evidence="2" id="KW-1185">Reference proteome</keyword>
<sequence length="100" mass="11592">MKNYNIKMKRLNEMCVCEVGGEADVGLYLSVLEVSIRGSGRMREECLQYHQCHQLQGHTRLHSTLHLDSFPLPQRQTGTHVHEHEGHKQDHLILLKYISC</sequence>
<organism evidence="1 2">
    <name type="scientific">Petrolisthes cinctipes</name>
    <name type="common">Flat porcelain crab</name>
    <dbReference type="NCBI Taxonomy" id="88211"/>
    <lineage>
        <taxon>Eukaryota</taxon>
        <taxon>Metazoa</taxon>
        <taxon>Ecdysozoa</taxon>
        <taxon>Arthropoda</taxon>
        <taxon>Crustacea</taxon>
        <taxon>Multicrustacea</taxon>
        <taxon>Malacostraca</taxon>
        <taxon>Eumalacostraca</taxon>
        <taxon>Eucarida</taxon>
        <taxon>Decapoda</taxon>
        <taxon>Pleocyemata</taxon>
        <taxon>Anomura</taxon>
        <taxon>Galatheoidea</taxon>
        <taxon>Porcellanidae</taxon>
        <taxon>Petrolisthes</taxon>
    </lineage>
</organism>
<comment type="caution">
    <text evidence="1">The sequence shown here is derived from an EMBL/GenBank/DDBJ whole genome shotgun (WGS) entry which is preliminary data.</text>
</comment>
<accession>A0AAE1L2M2</accession>
<evidence type="ECO:0000313" key="2">
    <source>
        <dbReference type="Proteomes" id="UP001286313"/>
    </source>
</evidence>
<gene>
    <name evidence="1" type="ORF">Pcinc_003295</name>
</gene>
<dbReference type="Proteomes" id="UP001286313">
    <property type="component" value="Unassembled WGS sequence"/>
</dbReference>
<reference evidence="1" key="1">
    <citation type="submission" date="2023-10" db="EMBL/GenBank/DDBJ databases">
        <title>Genome assemblies of two species of porcelain crab, Petrolisthes cinctipes and Petrolisthes manimaculis (Anomura: Porcellanidae).</title>
        <authorList>
            <person name="Angst P."/>
        </authorList>
    </citation>
    <scope>NUCLEOTIDE SEQUENCE</scope>
    <source>
        <strain evidence="1">PB745_01</strain>
        <tissue evidence="1">Gill</tissue>
    </source>
</reference>
<name>A0AAE1L2M2_PETCI</name>
<dbReference type="AlphaFoldDB" id="A0AAE1L2M2"/>
<proteinExistence type="predicted"/>
<protein>
    <submittedName>
        <fullName evidence="1">Uncharacterized protein</fullName>
    </submittedName>
</protein>
<evidence type="ECO:0000313" key="1">
    <source>
        <dbReference type="EMBL" id="KAK3892867.1"/>
    </source>
</evidence>
<dbReference type="EMBL" id="JAWQEG010000243">
    <property type="protein sequence ID" value="KAK3892867.1"/>
    <property type="molecule type" value="Genomic_DNA"/>
</dbReference>